<evidence type="ECO:0000313" key="2">
    <source>
        <dbReference type="Proteomes" id="UP001497457"/>
    </source>
</evidence>
<sequence>MHGRMSKESTKSHRCADSDLPCKRLARRSSETRARLRQIMSSSKSNFFGRAWNRARGKSDVERICKKVFDDLADKNTLLLDINSLHIATLMVYNSINKQLVGPHKDPPCLKIVTEKMEEYRAKKKGMMAFTEFQEVILNWVEKDLRLVLANKAAVAILGAPLLAVTAKNAARQVPRVGDAVDKVSTPLVAAVFSVGLMLLQDIRLGRQRE</sequence>
<accession>A0ABC9C7R4</accession>
<reference evidence="2" key="1">
    <citation type="submission" date="2024-06" db="EMBL/GenBank/DDBJ databases">
        <authorList>
            <person name="Ryan C."/>
        </authorList>
    </citation>
    <scope>NUCLEOTIDE SEQUENCE [LARGE SCALE GENOMIC DNA]</scope>
</reference>
<dbReference type="Proteomes" id="UP001497457">
    <property type="component" value="Chromosome 29rd"/>
</dbReference>
<dbReference type="EMBL" id="OZ075139">
    <property type="protein sequence ID" value="CAL5015073.1"/>
    <property type="molecule type" value="Genomic_DNA"/>
</dbReference>
<reference evidence="1 2" key="2">
    <citation type="submission" date="2024-10" db="EMBL/GenBank/DDBJ databases">
        <authorList>
            <person name="Ryan C."/>
        </authorList>
    </citation>
    <scope>NUCLEOTIDE SEQUENCE [LARGE SCALE GENOMIC DNA]</scope>
</reference>
<organism evidence="1 2">
    <name type="scientific">Urochloa decumbens</name>
    <dbReference type="NCBI Taxonomy" id="240449"/>
    <lineage>
        <taxon>Eukaryota</taxon>
        <taxon>Viridiplantae</taxon>
        <taxon>Streptophyta</taxon>
        <taxon>Embryophyta</taxon>
        <taxon>Tracheophyta</taxon>
        <taxon>Spermatophyta</taxon>
        <taxon>Magnoliopsida</taxon>
        <taxon>Liliopsida</taxon>
        <taxon>Poales</taxon>
        <taxon>Poaceae</taxon>
        <taxon>PACMAD clade</taxon>
        <taxon>Panicoideae</taxon>
        <taxon>Panicodae</taxon>
        <taxon>Paniceae</taxon>
        <taxon>Melinidinae</taxon>
        <taxon>Urochloa</taxon>
    </lineage>
</organism>
<proteinExistence type="predicted"/>
<gene>
    <name evidence="1" type="ORF">URODEC1_LOCUS72337</name>
</gene>
<dbReference type="AlphaFoldDB" id="A0ABC9C7R4"/>
<dbReference type="PANTHER" id="PTHR37754">
    <property type="entry name" value="CALCIUM ION-BINDING PROTEIN"/>
    <property type="match status" value="1"/>
</dbReference>
<protein>
    <submittedName>
        <fullName evidence="1">Uncharacterized protein</fullName>
    </submittedName>
</protein>
<evidence type="ECO:0000313" key="1">
    <source>
        <dbReference type="EMBL" id="CAL5015073.1"/>
    </source>
</evidence>
<dbReference type="PANTHER" id="PTHR37754:SF4">
    <property type="entry name" value="EF-HAND DOMAIN-CONTAINING PROTEIN"/>
    <property type="match status" value="1"/>
</dbReference>
<name>A0ABC9C7R4_9POAL</name>
<keyword evidence="2" id="KW-1185">Reference proteome</keyword>